<evidence type="ECO:0000313" key="2">
    <source>
        <dbReference type="Proteomes" id="UP001154282"/>
    </source>
</evidence>
<evidence type="ECO:0000313" key="1">
    <source>
        <dbReference type="EMBL" id="CAI0471471.1"/>
    </source>
</evidence>
<keyword evidence="2" id="KW-1185">Reference proteome</keyword>
<sequence length="41" mass="4582">MGGGNWSSLTQPHRLLAVGLCFMKQCMCNVVYGWRNSGCYL</sequence>
<dbReference type="Proteomes" id="UP001154282">
    <property type="component" value="Unassembled WGS sequence"/>
</dbReference>
<comment type="caution">
    <text evidence="1">The sequence shown here is derived from an EMBL/GenBank/DDBJ whole genome shotgun (WGS) entry which is preliminary data.</text>
</comment>
<dbReference type="EMBL" id="CAMGYJ010000009">
    <property type="protein sequence ID" value="CAI0471471.1"/>
    <property type="molecule type" value="Genomic_DNA"/>
</dbReference>
<reference evidence="1" key="1">
    <citation type="submission" date="2022-08" db="EMBL/GenBank/DDBJ databases">
        <authorList>
            <person name="Gutierrez-Valencia J."/>
        </authorList>
    </citation>
    <scope>NUCLEOTIDE SEQUENCE</scope>
</reference>
<protein>
    <submittedName>
        <fullName evidence="1">Uncharacterized protein</fullName>
    </submittedName>
</protein>
<dbReference type="AlphaFoldDB" id="A0AAV0PMI3"/>
<gene>
    <name evidence="1" type="ORF">LITE_LOCUS38916</name>
</gene>
<name>A0AAV0PMI3_9ROSI</name>
<organism evidence="1 2">
    <name type="scientific">Linum tenue</name>
    <dbReference type="NCBI Taxonomy" id="586396"/>
    <lineage>
        <taxon>Eukaryota</taxon>
        <taxon>Viridiplantae</taxon>
        <taxon>Streptophyta</taxon>
        <taxon>Embryophyta</taxon>
        <taxon>Tracheophyta</taxon>
        <taxon>Spermatophyta</taxon>
        <taxon>Magnoliopsida</taxon>
        <taxon>eudicotyledons</taxon>
        <taxon>Gunneridae</taxon>
        <taxon>Pentapetalae</taxon>
        <taxon>rosids</taxon>
        <taxon>fabids</taxon>
        <taxon>Malpighiales</taxon>
        <taxon>Linaceae</taxon>
        <taxon>Linum</taxon>
    </lineage>
</organism>
<proteinExistence type="predicted"/>
<accession>A0AAV0PMI3</accession>